<reference evidence="1 2" key="1">
    <citation type="journal article" date="2016" name="Nat. Commun.">
        <title>Thousands of microbial genomes shed light on interconnected biogeochemical processes in an aquifer system.</title>
        <authorList>
            <person name="Anantharaman K."/>
            <person name="Brown C.T."/>
            <person name="Hug L.A."/>
            <person name="Sharon I."/>
            <person name="Castelle C.J."/>
            <person name="Probst A.J."/>
            <person name="Thomas B.C."/>
            <person name="Singh A."/>
            <person name="Wilkins M.J."/>
            <person name="Karaoz U."/>
            <person name="Brodie E.L."/>
            <person name="Williams K.H."/>
            <person name="Hubbard S.S."/>
            <person name="Banfield J.F."/>
        </authorList>
    </citation>
    <scope>NUCLEOTIDE SEQUENCE [LARGE SCALE GENOMIC DNA]</scope>
</reference>
<sequence>MSKKQPTAYVICGFIGAGKTTFARKLEKETGAIRVTKDEWIIKIFGNKITSDKNFAVFDKNITGLARDFAFKILKAGKDVIIDEGFWVKSQRDDIKKKIINVGAEPIFYYVECSINKMKERVIARSKNPPTDSFEINGEMFDKYLKYWEPPKKEEGILLAS</sequence>
<gene>
    <name evidence="1" type="ORF">A2954_00640</name>
</gene>
<dbReference type="InterPro" id="IPR027417">
    <property type="entry name" value="P-loop_NTPase"/>
</dbReference>
<evidence type="ECO:0000313" key="2">
    <source>
        <dbReference type="Proteomes" id="UP000177698"/>
    </source>
</evidence>
<dbReference type="EMBL" id="MGAG01000011">
    <property type="protein sequence ID" value="OGK41494.1"/>
    <property type="molecule type" value="Genomic_DNA"/>
</dbReference>
<dbReference type="Pfam" id="PF13671">
    <property type="entry name" value="AAA_33"/>
    <property type="match status" value="1"/>
</dbReference>
<dbReference type="AlphaFoldDB" id="A0A1F7IDQ3"/>
<name>A0A1F7IDQ3_9BACT</name>
<protein>
    <recommendedName>
        <fullName evidence="3">ATP-binding protein</fullName>
    </recommendedName>
</protein>
<evidence type="ECO:0008006" key="3">
    <source>
        <dbReference type="Google" id="ProtNLM"/>
    </source>
</evidence>
<organism evidence="1 2">
    <name type="scientific">Candidatus Roizmanbacteria bacterium RIFCSPLOWO2_01_FULL_37_12</name>
    <dbReference type="NCBI Taxonomy" id="1802056"/>
    <lineage>
        <taxon>Bacteria</taxon>
        <taxon>Candidatus Roizmaniibacteriota</taxon>
    </lineage>
</organism>
<proteinExistence type="predicted"/>
<comment type="caution">
    <text evidence="1">The sequence shown here is derived from an EMBL/GenBank/DDBJ whole genome shotgun (WGS) entry which is preliminary data.</text>
</comment>
<accession>A0A1F7IDQ3</accession>
<dbReference type="SUPFAM" id="SSF52540">
    <property type="entry name" value="P-loop containing nucleoside triphosphate hydrolases"/>
    <property type="match status" value="1"/>
</dbReference>
<dbReference type="STRING" id="1802056.A2954_00640"/>
<dbReference type="Proteomes" id="UP000177698">
    <property type="component" value="Unassembled WGS sequence"/>
</dbReference>
<dbReference type="Gene3D" id="3.40.50.300">
    <property type="entry name" value="P-loop containing nucleotide triphosphate hydrolases"/>
    <property type="match status" value="1"/>
</dbReference>
<evidence type="ECO:0000313" key="1">
    <source>
        <dbReference type="EMBL" id="OGK41494.1"/>
    </source>
</evidence>